<accession>A0A135T9Y2</accession>
<keyword evidence="3" id="KW-1185">Reference proteome</keyword>
<evidence type="ECO:0000256" key="1">
    <source>
        <dbReference type="SAM" id="MobiDB-lite"/>
    </source>
</evidence>
<evidence type="ECO:0000313" key="2">
    <source>
        <dbReference type="EMBL" id="KXH44967.1"/>
    </source>
</evidence>
<evidence type="ECO:0000313" key="3">
    <source>
        <dbReference type="Proteomes" id="UP000070121"/>
    </source>
</evidence>
<comment type="caution">
    <text evidence="2">The sequence shown here is derived from an EMBL/GenBank/DDBJ whole genome shotgun (WGS) entry which is preliminary data.</text>
</comment>
<protein>
    <submittedName>
        <fullName evidence="2">Uncharacterized protein</fullName>
    </submittedName>
</protein>
<dbReference type="AlphaFoldDB" id="A0A135T9Y2"/>
<organism evidence="2 3">
    <name type="scientific">Colletotrichum salicis</name>
    <dbReference type="NCBI Taxonomy" id="1209931"/>
    <lineage>
        <taxon>Eukaryota</taxon>
        <taxon>Fungi</taxon>
        <taxon>Dikarya</taxon>
        <taxon>Ascomycota</taxon>
        <taxon>Pezizomycotina</taxon>
        <taxon>Sordariomycetes</taxon>
        <taxon>Hypocreomycetidae</taxon>
        <taxon>Glomerellales</taxon>
        <taxon>Glomerellaceae</taxon>
        <taxon>Colletotrichum</taxon>
        <taxon>Colletotrichum acutatum species complex</taxon>
    </lineage>
</organism>
<feature type="region of interest" description="Disordered" evidence="1">
    <location>
        <begin position="1"/>
        <end position="20"/>
    </location>
</feature>
<reference evidence="2 3" key="1">
    <citation type="submission" date="2014-02" db="EMBL/GenBank/DDBJ databases">
        <title>The genome sequence of Colletotrichum salicis CBS 607.94.</title>
        <authorList>
            <person name="Baroncelli R."/>
            <person name="Thon M.R."/>
        </authorList>
    </citation>
    <scope>NUCLEOTIDE SEQUENCE [LARGE SCALE GENOMIC DNA]</scope>
    <source>
        <strain evidence="2 3">CBS 607.94</strain>
    </source>
</reference>
<dbReference type="EMBL" id="JFFI01002053">
    <property type="protein sequence ID" value="KXH44967.1"/>
    <property type="molecule type" value="Genomic_DNA"/>
</dbReference>
<dbReference type="Proteomes" id="UP000070121">
    <property type="component" value="Unassembled WGS sequence"/>
</dbReference>
<sequence>MNSAWRRFPQVLRPDRPRKPGENIHFGSLNALLQRDAEPLTHFKPLLCFRNSVGLWKLEKKLGTGAVGLLERVKGYGEKPEEAPFQPFIDHEVKSQCSADRTFEFQEATTRMNIWTEMVLPG</sequence>
<gene>
    <name evidence="2" type="ORF">CSAL01_06916</name>
</gene>
<name>A0A135T9Y2_9PEZI</name>
<proteinExistence type="predicted"/>